<evidence type="ECO:0000313" key="2">
    <source>
        <dbReference type="EMBL" id="AYU82676.1"/>
    </source>
</evidence>
<evidence type="ECO:0000313" key="6">
    <source>
        <dbReference type="Proteomes" id="UP000318821"/>
    </source>
</evidence>
<accession>A0A3S7X887</accession>
<gene>
    <name evidence="4" type="ORF">CGC20_20940</name>
    <name evidence="2" type="ORF">LdCL_340039800</name>
    <name evidence="3" type="ORF">LDHU3_34.5250</name>
</gene>
<proteinExistence type="predicted"/>
<dbReference type="VEuPathDB" id="TriTrypDB:LdCL_340039800"/>
<dbReference type="VEuPathDB" id="TriTrypDB:LDHU3_34.5250"/>
<dbReference type="VEuPathDB" id="TriTrypDB:LdBPK_343090.1"/>
<organism evidence="2 5">
    <name type="scientific">Leishmania donovani</name>
    <dbReference type="NCBI Taxonomy" id="5661"/>
    <lineage>
        <taxon>Eukaryota</taxon>
        <taxon>Discoba</taxon>
        <taxon>Euglenozoa</taxon>
        <taxon>Kinetoplastea</taxon>
        <taxon>Metakinetoplastina</taxon>
        <taxon>Trypanosomatida</taxon>
        <taxon>Trypanosomatidae</taxon>
        <taxon>Leishmaniinae</taxon>
        <taxon>Leishmania</taxon>
    </lineage>
</organism>
<dbReference type="SUPFAM" id="SSF52047">
    <property type="entry name" value="RNI-like"/>
    <property type="match status" value="1"/>
</dbReference>
<dbReference type="Pfam" id="PF13516">
    <property type="entry name" value="LRR_6"/>
    <property type="match status" value="1"/>
</dbReference>
<reference evidence="3" key="4">
    <citation type="submission" date="2020-06" db="EMBL/GenBank/DDBJ databases">
        <authorList>
            <person name="Camacho E."/>
            <person name="Gonzalez-de la Fuente S."/>
            <person name="Rastrojo A."/>
            <person name="Peiro-Pastor R."/>
            <person name="Solana JC."/>
            <person name="Tabera L."/>
            <person name="Gamarro F."/>
            <person name="Carrasco-Ramiro F."/>
            <person name="Requena JM."/>
            <person name="Aguado B."/>
        </authorList>
    </citation>
    <scope>NUCLEOTIDE SEQUENCE</scope>
</reference>
<dbReference type="Gene3D" id="3.80.10.10">
    <property type="entry name" value="Ribonuclease Inhibitor"/>
    <property type="match status" value="1"/>
</dbReference>
<reference evidence="2 5" key="1">
    <citation type="journal article" date="2018" name="Sci. Rep.">
        <title>A complete Leishmania donovani reference genome identifies novel genetic variations associated with virulence.</title>
        <authorList>
            <person name="Lypaczewski P."/>
            <person name="Hoshizaki J."/>
            <person name="Zhang W.-W."/>
            <person name="McCall L.-I."/>
            <person name="Torcivia-Rodriguez J."/>
            <person name="Simonyan V."/>
            <person name="Kaur A."/>
            <person name="Dewar K."/>
            <person name="Matlashewski G."/>
        </authorList>
    </citation>
    <scope>NUCLEOTIDE SEQUENCE [LARGE SCALE GENOMIC DNA]</scope>
    <source>
        <strain evidence="2 5">LdCL</strain>
    </source>
</reference>
<reference evidence="4" key="3">
    <citation type="submission" date="2019-02" db="EMBL/GenBank/DDBJ databases">
        <title>FDA dAtabase for Regulatory Grade micrObial Sequences (FDA-ARGOS): Supporting development and validation of Infectious Disease Dx tests.</title>
        <authorList>
            <person name="Duncan R."/>
            <person name="Fisher C."/>
            <person name="Tallon L.J."/>
            <person name="Sadzewicz L."/>
            <person name="Sengamalay N."/>
            <person name="Ott S."/>
            <person name="Godinez A."/>
            <person name="Nagaraj S."/>
            <person name="Nadendla S."/>
            <person name="Sichtig H."/>
        </authorList>
    </citation>
    <scope>NUCLEOTIDE SEQUENCE</scope>
    <source>
        <strain evidence="4">FDAARGOS_360</strain>
    </source>
</reference>
<evidence type="ECO:0000256" key="1">
    <source>
        <dbReference type="SAM" id="MobiDB-lite"/>
    </source>
</evidence>
<dbReference type="Proteomes" id="UP000318821">
    <property type="component" value="Unassembled WGS sequence"/>
</dbReference>
<dbReference type="EMBL" id="CP029533">
    <property type="protein sequence ID" value="AYU82676.1"/>
    <property type="molecule type" value="Genomic_DNA"/>
</dbReference>
<dbReference type="AlphaFoldDB" id="A0A3S7X887"/>
<feature type="region of interest" description="Disordered" evidence="1">
    <location>
        <begin position="152"/>
        <end position="175"/>
    </location>
</feature>
<evidence type="ECO:0000313" key="3">
    <source>
        <dbReference type="EMBL" id="CAC5433908.1"/>
    </source>
</evidence>
<protein>
    <submittedName>
        <fullName evidence="3">Hypothetical_protein_conserved</fullName>
    </submittedName>
</protein>
<feature type="compositionally biased region" description="Polar residues" evidence="1">
    <location>
        <begin position="152"/>
        <end position="173"/>
    </location>
</feature>
<dbReference type="EMBL" id="RHLD01000015">
    <property type="protein sequence ID" value="TPP46788.1"/>
    <property type="molecule type" value="Genomic_DNA"/>
</dbReference>
<evidence type="ECO:0000313" key="5">
    <source>
        <dbReference type="Proteomes" id="UP000274082"/>
    </source>
</evidence>
<sequence>MEAFRSVRLTCRTTLAPSIAREENEHVLRIFNAPAQYAEREAESRLHRFHGRAGFLKRQHEPAIGFNPLRFLERMSTEAMTDMDAEKMAYSMHTHATSFDQLLSFLIAKLQETVQGVSWNRPQAHQEWDADLRFYGPWWLVVRSERHLRQPHGSTRSILTHNTSASSTVQARRTASAVPPRDLLFTLHEGKPENQYTPLLVEQSIAAESQLIADIALRLGGHTFQLNLFHLSGVFLGPDRMHVLVFDGFRRLCAGTATATTTASAIQSEFMDGEDSLLSTLSLSSCHIASAGLLILLAGIVYLSKHHNCHVHSLDLSYNDLTSSSLWCLTQTLPFTNIRRLSLRGNVLTSRDPSALCELLSDGCNREIEELDLSYTALSAAQTSALIDYLPRLLKLRVLLLEEVAVPSAKWPAFALAVAKTHLLRVQLFAGAPSSVMAGYAKTIEEMCLRNRQRAMECCGDEVLRKGMTAYFGVKNASFFQEFFQVSLLRGGLAFGETTTALPGGYGIFTDNDPSLQVGDASE</sequence>
<dbReference type="OrthoDB" id="272586at2759"/>
<evidence type="ECO:0000313" key="4">
    <source>
        <dbReference type="EMBL" id="TPP46788.1"/>
    </source>
</evidence>
<dbReference type="Proteomes" id="UP000274082">
    <property type="component" value="Chromosome 34"/>
</dbReference>
<keyword evidence="5" id="KW-1185">Reference proteome</keyword>
<reference evidence="6" key="2">
    <citation type="submission" date="2019-02" db="EMBL/GenBank/DDBJ databases">
        <title>FDA dAtabase for Regulatory Grade micrObial Sequences (FDA-ARGOS): Supporting development and validation of Infectious Disease Dx tests.</title>
        <authorList>
            <person name="Duncan R."/>
            <person name="Fisher C."/>
            <person name="Tallon L."/>
            <person name="Sadzewicz L."/>
            <person name="Sengamalay N."/>
            <person name="Ott S."/>
            <person name="Godinez A."/>
            <person name="Nagaraj S."/>
            <person name="Vavikolanu K."/>
            <person name="Vyas G."/>
            <person name="Nadendla S."/>
            <person name="Aluvathingal J."/>
            <person name="Sichtig H."/>
        </authorList>
    </citation>
    <scope>NUCLEOTIDE SEQUENCE [LARGE SCALE GENOMIC DNA]</scope>
    <source>
        <strain evidence="6">FDAARGOS_360</strain>
    </source>
</reference>
<dbReference type="EMBL" id="LR812654">
    <property type="protein sequence ID" value="CAC5433908.1"/>
    <property type="molecule type" value="Genomic_DNA"/>
</dbReference>
<dbReference type="InterPro" id="IPR001611">
    <property type="entry name" value="Leu-rich_rpt"/>
</dbReference>
<dbReference type="InterPro" id="IPR032675">
    <property type="entry name" value="LRR_dom_sf"/>
</dbReference>
<dbReference type="Proteomes" id="UP000601710">
    <property type="component" value="Chromosome 34"/>
</dbReference>
<name>A0A3S7X887_LEIDO</name>